<dbReference type="Gene3D" id="3.20.20.70">
    <property type="entry name" value="Aldolase class I"/>
    <property type="match status" value="1"/>
</dbReference>
<reference evidence="6 7" key="1">
    <citation type="submission" date="2016-12" db="EMBL/GenBank/DDBJ databases">
        <title>The draft genome sequence of Actinophytocola xinjiangensis.</title>
        <authorList>
            <person name="Wang W."/>
            <person name="Yuan L."/>
        </authorList>
    </citation>
    <scope>NUCLEOTIDE SEQUENCE [LARGE SCALE GENOMIC DNA]</scope>
    <source>
        <strain evidence="6 7">CGMCC 4.4663</strain>
    </source>
</reference>
<comment type="caution">
    <text evidence="6">The sequence shown here is derived from an EMBL/GenBank/DDBJ whole genome shotgun (WGS) entry which is preliminary data.</text>
</comment>
<dbReference type="CDD" id="cd01335">
    <property type="entry name" value="Radical_SAM"/>
    <property type="match status" value="1"/>
</dbReference>
<dbReference type="PANTHER" id="PTHR11228:SF7">
    <property type="entry name" value="PQQA PEPTIDE CYCLASE"/>
    <property type="match status" value="1"/>
</dbReference>
<gene>
    <name evidence="6" type="ORF">BLA60_03735</name>
</gene>
<dbReference type="Proteomes" id="UP000185696">
    <property type="component" value="Unassembled WGS sequence"/>
</dbReference>
<dbReference type="SFLD" id="SFLDS00029">
    <property type="entry name" value="Radical_SAM"/>
    <property type="match status" value="1"/>
</dbReference>
<evidence type="ECO:0000313" key="7">
    <source>
        <dbReference type="Proteomes" id="UP000185696"/>
    </source>
</evidence>
<dbReference type="RefSeq" id="WP_075131202.1">
    <property type="nucleotide sequence ID" value="NZ_MSIF01000001.1"/>
</dbReference>
<keyword evidence="3" id="KW-0408">Iron</keyword>
<evidence type="ECO:0000256" key="4">
    <source>
        <dbReference type="ARBA" id="ARBA00023014"/>
    </source>
</evidence>
<keyword evidence="4" id="KW-0411">Iron-sulfur</keyword>
<proteinExistence type="predicted"/>
<evidence type="ECO:0000256" key="2">
    <source>
        <dbReference type="ARBA" id="ARBA00022723"/>
    </source>
</evidence>
<dbReference type="InterPro" id="IPR031014">
    <property type="entry name" value="rSAM_BlsE"/>
</dbReference>
<evidence type="ECO:0000259" key="5">
    <source>
        <dbReference type="PROSITE" id="PS51918"/>
    </source>
</evidence>
<dbReference type="GO" id="GO:0003824">
    <property type="term" value="F:catalytic activity"/>
    <property type="evidence" value="ECO:0007669"/>
    <property type="project" value="InterPro"/>
</dbReference>
<keyword evidence="2" id="KW-0479">Metal-binding</keyword>
<sequence length="326" mass="36407">MRPKYLFIRILEACNADCFMCGFALSRETYRFSPQDLARLLPNATRSGVRFVRFTGGETLMHGEIAELVETAVAHGMRTSLITNGMLLPKKAARLAEAGLSQVIVSLDGASASTHDFYRNSPGCFDNAMAGLVDMRDLGVLTRVNSVVGPHNYREVPAMQREFSRLGVRRWELSALKLAREVLYEDPDDVVRVCEPVYTPADPTLLVPLGKRFYGDTEDERHRFFVDAITPRASGPTCRATDDVIFYDPKAGSAYACSLLAYAADGAPINVEAREGRAVPLETPTFRAHREYFRDRGPRNCRNCSATAAGYSDDVQRQEFLPEWQY</sequence>
<accession>A0A7Z0WUG3</accession>
<evidence type="ECO:0000256" key="3">
    <source>
        <dbReference type="ARBA" id="ARBA00023004"/>
    </source>
</evidence>
<evidence type="ECO:0000256" key="1">
    <source>
        <dbReference type="ARBA" id="ARBA00022691"/>
    </source>
</evidence>
<dbReference type="InterPro" id="IPR007197">
    <property type="entry name" value="rSAM"/>
</dbReference>
<dbReference type="SFLD" id="SFLDG01067">
    <property type="entry name" value="SPASM/twitch_domain_containing"/>
    <property type="match status" value="1"/>
</dbReference>
<dbReference type="InterPro" id="IPR013785">
    <property type="entry name" value="Aldolase_TIM"/>
</dbReference>
<dbReference type="GO" id="GO:0051539">
    <property type="term" value="F:4 iron, 4 sulfur cluster binding"/>
    <property type="evidence" value="ECO:0007669"/>
    <property type="project" value="UniProtKB-KW"/>
</dbReference>
<dbReference type="InterPro" id="IPR006638">
    <property type="entry name" value="Elp3/MiaA/NifB-like_rSAM"/>
</dbReference>
<dbReference type="Pfam" id="PF04055">
    <property type="entry name" value="Radical_SAM"/>
    <property type="match status" value="1"/>
</dbReference>
<dbReference type="NCBIfam" id="TIGR04466">
    <property type="entry name" value="rSAM_BlsE"/>
    <property type="match status" value="1"/>
</dbReference>
<dbReference type="PANTHER" id="PTHR11228">
    <property type="entry name" value="RADICAL SAM DOMAIN PROTEIN"/>
    <property type="match status" value="1"/>
</dbReference>
<keyword evidence="7" id="KW-1185">Reference proteome</keyword>
<dbReference type="OrthoDB" id="9782387at2"/>
<organism evidence="6 7">
    <name type="scientific">Actinophytocola xinjiangensis</name>
    <dbReference type="NCBI Taxonomy" id="485602"/>
    <lineage>
        <taxon>Bacteria</taxon>
        <taxon>Bacillati</taxon>
        <taxon>Actinomycetota</taxon>
        <taxon>Actinomycetes</taxon>
        <taxon>Pseudonocardiales</taxon>
        <taxon>Pseudonocardiaceae</taxon>
    </lineage>
</organism>
<name>A0A7Z0WUG3_9PSEU</name>
<dbReference type="SMART" id="SM00729">
    <property type="entry name" value="Elp3"/>
    <property type="match status" value="1"/>
</dbReference>
<dbReference type="InterPro" id="IPR050377">
    <property type="entry name" value="Radical_SAM_PqqE_MftC-like"/>
</dbReference>
<dbReference type="InterPro" id="IPR058240">
    <property type="entry name" value="rSAM_sf"/>
</dbReference>
<dbReference type="PROSITE" id="PS51918">
    <property type="entry name" value="RADICAL_SAM"/>
    <property type="match status" value="1"/>
</dbReference>
<dbReference type="GO" id="GO:0046872">
    <property type="term" value="F:metal ion binding"/>
    <property type="evidence" value="ECO:0007669"/>
    <property type="project" value="UniProtKB-KW"/>
</dbReference>
<dbReference type="AlphaFoldDB" id="A0A7Z0WUG3"/>
<evidence type="ECO:0000313" key="6">
    <source>
        <dbReference type="EMBL" id="OLF14256.1"/>
    </source>
</evidence>
<feature type="domain" description="Radical SAM core" evidence="5">
    <location>
        <begin position="1"/>
        <end position="216"/>
    </location>
</feature>
<dbReference type="SUPFAM" id="SSF102114">
    <property type="entry name" value="Radical SAM enzymes"/>
    <property type="match status" value="1"/>
</dbReference>
<protein>
    <submittedName>
        <fullName evidence="6">Cytosylglucuronate decarboxylase</fullName>
    </submittedName>
</protein>
<keyword evidence="1" id="KW-0949">S-adenosyl-L-methionine</keyword>
<dbReference type="EMBL" id="MSIF01000001">
    <property type="protein sequence ID" value="OLF14256.1"/>
    <property type="molecule type" value="Genomic_DNA"/>
</dbReference>